<reference evidence="3" key="1">
    <citation type="submission" date="2020-06" db="EMBL/GenBank/DDBJ databases">
        <authorList>
            <consortium name="Plant Systems Biology data submission"/>
        </authorList>
    </citation>
    <scope>NUCLEOTIDE SEQUENCE</scope>
    <source>
        <strain evidence="3">D6</strain>
    </source>
</reference>
<comment type="caution">
    <text evidence="3">The sequence shown here is derived from an EMBL/GenBank/DDBJ whole genome shotgun (WGS) entry which is preliminary data.</text>
</comment>
<dbReference type="EMBL" id="CAICTM010002095">
    <property type="protein sequence ID" value="CAB9527880.1"/>
    <property type="molecule type" value="Genomic_DNA"/>
</dbReference>
<evidence type="ECO:0000256" key="1">
    <source>
        <dbReference type="SAM" id="MobiDB-lite"/>
    </source>
</evidence>
<gene>
    <name evidence="2" type="ORF">SEMRO_2097_G314360.1</name>
    <name evidence="3" type="ORF">SEMRO_3228_G345640.1</name>
</gene>
<evidence type="ECO:0000313" key="4">
    <source>
        <dbReference type="Proteomes" id="UP001153069"/>
    </source>
</evidence>
<accession>A0A9N8F567</accession>
<dbReference type="AlphaFoldDB" id="A0A9N8F567"/>
<feature type="region of interest" description="Disordered" evidence="1">
    <location>
        <begin position="77"/>
        <end position="126"/>
    </location>
</feature>
<sequence>MPLLRTFHRSHSLSDADKAYRRAARELRDFHRARSLDVILEEAHDHDDDPSHHSHQGMLQKKRACLCLADLVVEDDVDGSEHSAPEEHTKESGSGGNNTWGHFTADSPAVATEQEHHHHDSSSRVYPASITFKGRIMRPFGRS</sequence>
<name>A0A9N8F567_9STRA</name>
<keyword evidence="4" id="KW-1185">Reference proteome</keyword>
<feature type="compositionally biased region" description="Basic and acidic residues" evidence="1">
    <location>
        <begin position="113"/>
        <end position="122"/>
    </location>
</feature>
<evidence type="ECO:0000313" key="3">
    <source>
        <dbReference type="EMBL" id="CAB9531089.1"/>
    </source>
</evidence>
<feature type="compositionally biased region" description="Basic and acidic residues" evidence="1">
    <location>
        <begin position="79"/>
        <end position="91"/>
    </location>
</feature>
<evidence type="ECO:0000313" key="2">
    <source>
        <dbReference type="EMBL" id="CAB9527880.1"/>
    </source>
</evidence>
<organism evidence="3 4">
    <name type="scientific">Seminavis robusta</name>
    <dbReference type="NCBI Taxonomy" id="568900"/>
    <lineage>
        <taxon>Eukaryota</taxon>
        <taxon>Sar</taxon>
        <taxon>Stramenopiles</taxon>
        <taxon>Ochrophyta</taxon>
        <taxon>Bacillariophyta</taxon>
        <taxon>Bacillariophyceae</taxon>
        <taxon>Bacillariophycidae</taxon>
        <taxon>Naviculales</taxon>
        <taxon>Naviculaceae</taxon>
        <taxon>Seminavis</taxon>
    </lineage>
</organism>
<proteinExistence type="predicted"/>
<protein>
    <submittedName>
        <fullName evidence="3">Uncharacterized protein</fullName>
    </submittedName>
</protein>
<dbReference type="EMBL" id="CAICTM010003226">
    <property type="protein sequence ID" value="CAB9531089.1"/>
    <property type="molecule type" value="Genomic_DNA"/>
</dbReference>
<dbReference type="Proteomes" id="UP001153069">
    <property type="component" value="Unassembled WGS sequence"/>
</dbReference>